<dbReference type="InterPro" id="IPR038659">
    <property type="entry name" value="AOX_sf"/>
</dbReference>
<evidence type="ECO:0000256" key="1">
    <source>
        <dbReference type="ARBA" id="ARBA00001962"/>
    </source>
</evidence>
<dbReference type="InterPro" id="IPR002680">
    <property type="entry name" value="AOX"/>
</dbReference>
<gene>
    <name evidence="13" type="ORF">EVOR1521_LOCUS29530</name>
</gene>
<comment type="caution">
    <text evidence="13">The sequence shown here is derived from an EMBL/GenBank/DDBJ whole genome shotgun (WGS) entry which is preliminary data.</text>
</comment>
<accession>A0AA36JMV7</accession>
<dbReference type="GO" id="GO:0016020">
    <property type="term" value="C:membrane"/>
    <property type="evidence" value="ECO:0007669"/>
    <property type="project" value="UniProtKB-SubCell"/>
</dbReference>
<keyword evidence="12" id="KW-0472">Membrane</keyword>
<evidence type="ECO:0000256" key="8">
    <source>
        <dbReference type="ARBA" id="ARBA00022982"/>
    </source>
</evidence>
<dbReference type="GO" id="GO:0005739">
    <property type="term" value="C:mitochondrion"/>
    <property type="evidence" value="ECO:0007669"/>
    <property type="project" value="TreeGrafter"/>
</dbReference>
<dbReference type="GO" id="GO:0010230">
    <property type="term" value="P:alternative respiration"/>
    <property type="evidence" value="ECO:0007669"/>
    <property type="project" value="TreeGrafter"/>
</dbReference>
<protein>
    <recommendedName>
        <fullName evidence="15">Alternative oxidase</fullName>
    </recommendedName>
</protein>
<evidence type="ECO:0000256" key="6">
    <source>
        <dbReference type="ARBA" id="ARBA00022692"/>
    </source>
</evidence>
<keyword evidence="8" id="KW-0249">Electron transport</keyword>
<evidence type="ECO:0000256" key="12">
    <source>
        <dbReference type="ARBA" id="ARBA00023136"/>
    </source>
</evidence>
<evidence type="ECO:0000256" key="9">
    <source>
        <dbReference type="ARBA" id="ARBA00022989"/>
    </source>
</evidence>
<comment type="cofactor">
    <cofactor evidence="1">
        <name>Fe cation</name>
        <dbReference type="ChEBI" id="CHEBI:24875"/>
    </cofactor>
</comment>
<dbReference type="Proteomes" id="UP001178507">
    <property type="component" value="Unassembled WGS sequence"/>
</dbReference>
<dbReference type="Gene3D" id="1.20.1260.140">
    <property type="entry name" value="Alternative oxidase"/>
    <property type="match status" value="1"/>
</dbReference>
<dbReference type="EMBL" id="CAUJNA010003697">
    <property type="protein sequence ID" value="CAJ1407956.1"/>
    <property type="molecule type" value="Genomic_DNA"/>
</dbReference>
<dbReference type="GO" id="GO:0046872">
    <property type="term" value="F:metal ion binding"/>
    <property type="evidence" value="ECO:0007669"/>
    <property type="project" value="UniProtKB-KW"/>
</dbReference>
<keyword evidence="14" id="KW-1185">Reference proteome</keyword>
<proteinExistence type="inferred from homology"/>
<sequence>MGLRDDPARIDLVRLHMLIAARGAWLENTIPTTVRRDHGPFTHQPNSYDLNGMAVPGPGDLRDLVGLGHFGDMIPAWSSRHASAGAVVSWAERVKMNFIGSSTTVVHFRQSQTPHPLLVKPHQHGNAELSVTLNHIWSEEEIQQRLDNLYQHRPKTFSDKVMHRLMWSLYKGFNWVTGFKPENTPVRAVEWRLIVLESFAGVPGFMAAMFRHFRCLRTLQRDHGWIHTLLEEAENERMHLLICMKMFKAGFVTRCLVMGAQVFMTPFLASIYVIKPDAVHRFVGYLEETACLTYANIIHQVETEGTPLNDAWSQLPAPGLAKAYWKLPEEAMWIDALKCMFADESNHRDVNHTFAMMDTDDPNPFVDKHRKDAAVAWRMDAQGLSADIGCHKTLKVKDSK</sequence>
<name>A0AA36JMV7_9DINO</name>
<keyword evidence="6" id="KW-0812">Transmembrane</keyword>
<evidence type="ECO:0000256" key="4">
    <source>
        <dbReference type="ARBA" id="ARBA00022448"/>
    </source>
</evidence>
<comment type="similarity">
    <text evidence="3">Belongs to the alternative oxidase family.</text>
</comment>
<keyword evidence="10" id="KW-0560">Oxidoreductase</keyword>
<reference evidence="13" key="1">
    <citation type="submission" date="2023-08" db="EMBL/GenBank/DDBJ databases">
        <authorList>
            <person name="Chen Y."/>
            <person name="Shah S."/>
            <person name="Dougan E. K."/>
            <person name="Thang M."/>
            <person name="Chan C."/>
        </authorList>
    </citation>
    <scope>NUCLEOTIDE SEQUENCE</scope>
</reference>
<evidence type="ECO:0000256" key="10">
    <source>
        <dbReference type="ARBA" id="ARBA00023002"/>
    </source>
</evidence>
<evidence type="ECO:0000256" key="3">
    <source>
        <dbReference type="ARBA" id="ARBA00008388"/>
    </source>
</evidence>
<dbReference type="AlphaFoldDB" id="A0AA36JMV7"/>
<evidence type="ECO:0000256" key="2">
    <source>
        <dbReference type="ARBA" id="ARBA00004370"/>
    </source>
</evidence>
<dbReference type="Pfam" id="PF01786">
    <property type="entry name" value="AOX"/>
    <property type="match status" value="1"/>
</dbReference>
<dbReference type="GO" id="GO:0009916">
    <property type="term" value="F:alternative oxidase activity"/>
    <property type="evidence" value="ECO:0007669"/>
    <property type="project" value="InterPro"/>
</dbReference>
<keyword evidence="11" id="KW-0408">Iron</keyword>
<dbReference type="PANTHER" id="PTHR31803">
    <property type="entry name" value="ALTERNATIVE OXIDASE"/>
    <property type="match status" value="1"/>
</dbReference>
<keyword evidence="5" id="KW-0679">Respiratory chain</keyword>
<evidence type="ECO:0000313" key="13">
    <source>
        <dbReference type="EMBL" id="CAJ1407956.1"/>
    </source>
</evidence>
<keyword evidence="9" id="KW-1133">Transmembrane helix</keyword>
<evidence type="ECO:0008006" key="15">
    <source>
        <dbReference type="Google" id="ProtNLM"/>
    </source>
</evidence>
<dbReference type="PANTHER" id="PTHR31803:SF3">
    <property type="entry name" value="ALTERNATIVE OXIDASE"/>
    <property type="match status" value="1"/>
</dbReference>
<evidence type="ECO:0000256" key="11">
    <source>
        <dbReference type="ARBA" id="ARBA00023004"/>
    </source>
</evidence>
<evidence type="ECO:0000256" key="5">
    <source>
        <dbReference type="ARBA" id="ARBA00022660"/>
    </source>
</evidence>
<comment type="subcellular location">
    <subcellularLocation>
        <location evidence="2">Membrane</location>
    </subcellularLocation>
</comment>
<organism evidence="13 14">
    <name type="scientific">Effrenium voratum</name>
    <dbReference type="NCBI Taxonomy" id="2562239"/>
    <lineage>
        <taxon>Eukaryota</taxon>
        <taxon>Sar</taxon>
        <taxon>Alveolata</taxon>
        <taxon>Dinophyceae</taxon>
        <taxon>Suessiales</taxon>
        <taxon>Symbiodiniaceae</taxon>
        <taxon>Effrenium</taxon>
    </lineage>
</organism>
<evidence type="ECO:0000313" key="14">
    <source>
        <dbReference type="Proteomes" id="UP001178507"/>
    </source>
</evidence>
<evidence type="ECO:0000256" key="7">
    <source>
        <dbReference type="ARBA" id="ARBA00022723"/>
    </source>
</evidence>
<keyword evidence="7" id="KW-0479">Metal-binding</keyword>
<keyword evidence="4" id="KW-0813">Transport</keyword>